<evidence type="ECO:0000256" key="4">
    <source>
        <dbReference type="ARBA" id="ARBA00023315"/>
    </source>
</evidence>
<dbReference type="EC" id="2.3.1.266" evidence="5"/>
<comment type="caution">
    <text evidence="7">The sequence shown here is derived from an EMBL/GenBank/DDBJ whole genome shotgun (WGS) entry which is preliminary data.</text>
</comment>
<reference evidence="7 8" key="1">
    <citation type="submission" date="2020-08" db="EMBL/GenBank/DDBJ databases">
        <title>A Genomic Blueprint of the Chicken Gut Microbiome.</title>
        <authorList>
            <person name="Gilroy R."/>
            <person name="Ravi A."/>
            <person name="Getino M."/>
            <person name="Pursley I."/>
            <person name="Horton D.L."/>
            <person name="Alikhan N.-F."/>
            <person name="Baker D."/>
            <person name="Gharbi K."/>
            <person name="Hall N."/>
            <person name="Watson M."/>
            <person name="Adriaenssens E.M."/>
            <person name="Foster-Nyarko E."/>
            <person name="Jarju S."/>
            <person name="Secka A."/>
            <person name="Antonio M."/>
            <person name="Oren A."/>
            <person name="Chaudhuri R."/>
            <person name="La Ragione R.M."/>
            <person name="Hildebrand F."/>
            <person name="Pallen M.J."/>
        </authorList>
    </citation>
    <scope>NUCLEOTIDE SEQUENCE [LARGE SCALE GENOMIC DNA]</scope>
    <source>
        <strain evidence="7 8">Sa3CUA8</strain>
    </source>
</reference>
<dbReference type="InterPro" id="IPR016181">
    <property type="entry name" value="Acyl_CoA_acyltransferase"/>
</dbReference>
<evidence type="ECO:0000259" key="6">
    <source>
        <dbReference type="PROSITE" id="PS51186"/>
    </source>
</evidence>
<dbReference type="Pfam" id="PF00583">
    <property type="entry name" value="Acetyltransf_1"/>
    <property type="match status" value="1"/>
</dbReference>
<dbReference type="GO" id="GO:0005840">
    <property type="term" value="C:ribosome"/>
    <property type="evidence" value="ECO:0007669"/>
    <property type="project" value="UniProtKB-KW"/>
</dbReference>
<dbReference type="Gene3D" id="3.40.630.30">
    <property type="match status" value="1"/>
</dbReference>
<feature type="domain" description="N-acetyltransferase" evidence="6">
    <location>
        <begin position="5"/>
        <end position="150"/>
    </location>
</feature>
<keyword evidence="8" id="KW-1185">Reference proteome</keyword>
<gene>
    <name evidence="7" type="primary">rimI</name>
    <name evidence="7" type="ORF">H9659_07990</name>
</gene>
<comment type="similarity">
    <text evidence="1 5">Belongs to the acetyltransferase family. RimI subfamily.</text>
</comment>
<evidence type="ECO:0000313" key="7">
    <source>
        <dbReference type="EMBL" id="MBD7908267.1"/>
    </source>
</evidence>
<dbReference type="PANTHER" id="PTHR43420:SF44">
    <property type="entry name" value="ACETYLTRANSFERASE YPEA"/>
    <property type="match status" value="1"/>
</dbReference>
<dbReference type="InterPro" id="IPR050680">
    <property type="entry name" value="YpeA/RimI_acetyltransf"/>
</dbReference>
<dbReference type="PANTHER" id="PTHR43420">
    <property type="entry name" value="ACETYLTRANSFERASE"/>
    <property type="match status" value="1"/>
</dbReference>
<keyword evidence="7" id="KW-0689">Ribosomal protein</keyword>
<evidence type="ECO:0000256" key="5">
    <source>
        <dbReference type="RuleBase" id="RU363094"/>
    </source>
</evidence>
<keyword evidence="4" id="KW-0012">Acyltransferase</keyword>
<dbReference type="CDD" id="cd04301">
    <property type="entry name" value="NAT_SF"/>
    <property type="match status" value="1"/>
</dbReference>
<accession>A0ABR8PJ98</accession>
<name>A0ABR8PJ98_9BACL</name>
<evidence type="ECO:0000256" key="2">
    <source>
        <dbReference type="ARBA" id="ARBA00022490"/>
    </source>
</evidence>
<evidence type="ECO:0000256" key="1">
    <source>
        <dbReference type="ARBA" id="ARBA00005395"/>
    </source>
</evidence>
<dbReference type="NCBIfam" id="TIGR01575">
    <property type="entry name" value="rimI"/>
    <property type="match status" value="1"/>
</dbReference>
<dbReference type="InterPro" id="IPR006464">
    <property type="entry name" value="AcTrfase_RimI/Ard1"/>
</dbReference>
<dbReference type="SUPFAM" id="SSF55729">
    <property type="entry name" value="Acyl-CoA N-acyltransferases (Nat)"/>
    <property type="match status" value="1"/>
</dbReference>
<dbReference type="EMBL" id="JACSQY010000004">
    <property type="protein sequence ID" value="MBD7908267.1"/>
    <property type="molecule type" value="Genomic_DNA"/>
</dbReference>
<proteinExistence type="inferred from homology"/>
<dbReference type="RefSeq" id="WP_191689402.1">
    <property type="nucleotide sequence ID" value="NZ_JACSQY010000004.1"/>
</dbReference>
<keyword evidence="3" id="KW-0808">Transferase</keyword>
<comment type="subcellular location">
    <subcellularLocation>
        <location evidence="5">Cytoplasm</location>
    </subcellularLocation>
</comment>
<dbReference type="PROSITE" id="PS51186">
    <property type="entry name" value="GNAT"/>
    <property type="match status" value="1"/>
</dbReference>
<organism evidence="7 8">
    <name type="scientific">Sporosarcina gallistercoris</name>
    <dbReference type="NCBI Taxonomy" id="2762245"/>
    <lineage>
        <taxon>Bacteria</taxon>
        <taxon>Bacillati</taxon>
        <taxon>Bacillota</taxon>
        <taxon>Bacilli</taxon>
        <taxon>Bacillales</taxon>
        <taxon>Caryophanaceae</taxon>
        <taxon>Sporosarcina</taxon>
    </lineage>
</organism>
<dbReference type="InterPro" id="IPR000182">
    <property type="entry name" value="GNAT_dom"/>
</dbReference>
<keyword evidence="7" id="KW-0687">Ribonucleoprotein</keyword>
<evidence type="ECO:0000256" key="3">
    <source>
        <dbReference type="ARBA" id="ARBA00022679"/>
    </source>
</evidence>
<evidence type="ECO:0000313" key="8">
    <source>
        <dbReference type="Proteomes" id="UP000659496"/>
    </source>
</evidence>
<keyword evidence="2 5" id="KW-0963">Cytoplasm</keyword>
<dbReference type="Proteomes" id="UP000659496">
    <property type="component" value="Unassembled WGS sequence"/>
</dbReference>
<comment type="catalytic activity">
    <reaction evidence="5">
        <text>N-terminal L-alanyl-[ribosomal protein bS18] + acetyl-CoA = N-terminal N(alpha)-acetyl-L-alanyl-[ribosomal protein bS18] + CoA + H(+)</text>
        <dbReference type="Rhea" id="RHEA:43756"/>
        <dbReference type="Rhea" id="RHEA-COMP:10676"/>
        <dbReference type="Rhea" id="RHEA-COMP:10677"/>
        <dbReference type="ChEBI" id="CHEBI:15378"/>
        <dbReference type="ChEBI" id="CHEBI:57287"/>
        <dbReference type="ChEBI" id="CHEBI:57288"/>
        <dbReference type="ChEBI" id="CHEBI:64718"/>
        <dbReference type="ChEBI" id="CHEBI:83683"/>
        <dbReference type="EC" id="2.3.1.266"/>
    </reaction>
</comment>
<comment type="function">
    <text evidence="5">Acetylates the N-terminal alanine of ribosomal protein bS18.</text>
</comment>
<sequence>MIDSIVYRQMAAEDIEQVVATETEVFTTPWSAEVFAHELTGNEYATYIVAECGDEVVGHVGMWVVLDECHITNVAVRKHRQGSGIGEALMRQAMDLCRSNGVVAMSLEVRVSNETAKNLYRKLGFQEGGIRKNYYSDDHEDALVMWVELS</sequence>
<protein>
    <recommendedName>
        <fullName evidence="5">[Ribosomal protein bS18]-alanine N-acetyltransferase</fullName>
        <ecNumber evidence="5">2.3.1.266</ecNumber>
    </recommendedName>
</protein>